<protein>
    <submittedName>
        <fullName evidence="3">PQQ-like beta-propeller repeat protein</fullName>
    </submittedName>
</protein>
<keyword evidence="1" id="KW-0472">Membrane</keyword>
<dbReference type="InterPro" id="IPR002372">
    <property type="entry name" value="PQQ_rpt_dom"/>
</dbReference>
<dbReference type="RefSeq" id="WP_242375775.1">
    <property type="nucleotide sequence ID" value="NZ_JAKRKC020000002.1"/>
</dbReference>
<dbReference type="InterPro" id="IPR011047">
    <property type="entry name" value="Quinoprotein_ADH-like_sf"/>
</dbReference>
<gene>
    <name evidence="3" type="ORF">MF672_032070</name>
</gene>
<dbReference type="Proteomes" id="UP001317259">
    <property type="component" value="Unassembled WGS sequence"/>
</dbReference>
<proteinExistence type="predicted"/>
<name>A0ABT0G1B7_9ACTN</name>
<reference evidence="3 4" key="1">
    <citation type="submission" date="2022-04" db="EMBL/GenBank/DDBJ databases">
        <title>Genome draft of Actinomadura sp. ATCC 31491.</title>
        <authorList>
            <person name="Shi X."/>
            <person name="Du Y."/>
        </authorList>
    </citation>
    <scope>NUCLEOTIDE SEQUENCE [LARGE SCALE GENOMIC DNA]</scope>
    <source>
        <strain evidence="3 4">ATCC 31491</strain>
    </source>
</reference>
<evidence type="ECO:0000256" key="1">
    <source>
        <dbReference type="SAM" id="Phobius"/>
    </source>
</evidence>
<dbReference type="EMBL" id="JAKRKC020000002">
    <property type="protein sequence ID" value="MCK2218397.1"/>
    <property type="molecule type" value="Genomic_DNA"/>
</dbReference>
<keyword evidence="1" id="KW-1133">Transmembrane helix</keyword>
<keyword evidence="1" id="KW-0812">Transmembrane</keyword>
<feature type="domain" description="Pyrrolo-quinoline quinone repeat" evidence="2">
    <location>
        <begin position="86"/>
        <end position="244"/>
    </location>
</feature>
<evidence type="ECO:0000313" key="3">
    <source>
        <dbReference type="EMBL" id="MCK2218397.1"/>
    </source>
</evidence>
<dbReference type="Gene3D" id="2.40.128.630">
    <property type="match status" value="1"/>
</dbReference>
<keyword evidence="4" id="KW-1185">Reference proteome</keyword>
<evidence type="ECO:0000313" key="4">
    <source>
        <dbReference type="Proteomes" id="UP001317259"/>
    </source>
</evidence>
<dbReference type="PANTHER" id="PTHR34512">
    <property type="entry name" value="CELL SURFACE PROTEIN"/>
    <property type="match status" value="1"/>
</dbReference>
<feature type="transmembrane region" description="Helical" evidence="1">
    <location>
        <begin position="7"/>
        <end position="26"/>
    </location>
</feature>
<sequence length="396" mass="41956">MLGRVRVIHVVSCAVVSVLLLGFIGLPGETITAAGRSSYPWRPAGWGTPAIDVVGSASYAAEVYGDVAVRSRWGPRDAGLVGERVTDGATAWRYENAWADDSLGPVRVDDRRVAAVWRDGRVSLIDVPDGRIVWRADLPSGPYHEANRAYDEEWAAAWEISVAADGPVPLVVVLHDGRLDVLDGRTGESRWSYPQGPPVSCPERRDLVPSSVRSAGGVVLVFGECAGGEANLALSAADGGRLWEFRGGELWHARALGAGRLASVDAGGALSVRAARDGKVLWRVPSAGLERNPYGEAMGVSDDLVIVRSPAAATAYRIADGGVAWRRALDETGDHAVLTDGARTYVAADATTLLRLDTGTGRVVDRRRFADDITLRWAHDGLAGIGVGIGDDVVVA</sequence>
<dbReference type="InterPro" id="IPR015943">
    <property type="entry name" value="WD40/YVTN_repeat-like_dom_sf"/>
</dbReference>
<dbReference type="PANTHER" id="PTHR34512:SF30">
    <property type="entry name" value="OUTER MEMBRANE PROTEIN ASSEMBLY FACTOR BAMB"/>
    <property type="match status" value="1"/>
</dbReference>
<evidence type="ECO:0000259" key="2">
    <source>
        <dbReference type="Pfam" id="PF13360"/>
    </source>
</evidence>
<dbReference type="Pfam" id="PF13360">
    <property type="entry name" value="PQQ_2"/>
    <property type="match status" value="2"/>
</dbReference>
<dbReference type="SUPFAM" id="SSF50998">
    <property type="entry name" value="Quinoprotein alcohol dehydrogenase-like"/>
    <property type="match status" value="1"/>
</dbReference>
<comment type="caution">
    <text evidence="3">The sequence shown here is derived from an EMBL/GenBank/DDBJ whole genome shotgun (WGS) entry which is preliminary data.</text>
</comment>
<organism evidence="3 4">
    <name type="scientific">Actinomadura luzonensis</name>
    <dbReference type="NCBI Taxonomy" id="2805427"/>
    <lineage>
        <taxon>Bacteria</taxon>
        <taxon>Bacillati</taxon>
        <taxon>Actinomycetota</taxon>
        <taxon>Actinomycetes</taxon>
        <taxon>Streptosporangiales</taxon>
        <taxon>Thermomonosporaceae</taxon>
        <taxon>Actinomadura</taxon>
    </lineage>
</organism>
<accession>A0ABT0G1B7</accession>
<feature type="domain" description="Pyrrolo-quinoline quinone repeat" evidence="2">
    <location>
        <begin position="271"/>
        <end position="364"/>
    </location>
</feature>
<dbReference type="Gene3D" id="2.130.10.10">
    <property type="entry name" value="YVTN repeat-like/Quinoprotein amine dehydrogenase"/>
    <property type="match status" value="1"/>
</dbReference>